<name>A0A2K4ZFQ2_9FIRM</name>
<evidence type="ECO:0000256" key="1">
    <source>
        <dbReference type="SAM" id="SignalP"/>
    </source>
</evidence>
<protein>
    <recommendedName>
        <fullName evidence="4">Alternate signal-mediated exported protein, CPF_0494 family</fullName>
    </recommendedName>
</protein>
<organism evidence="2 3">
    <name type="scientific">Acetatifactor muris</name>
    <dbReference type="NCBI Taxonomy" id="879566"/>
    <lineage>
        <taxon>Bacteria</taxon>
        <taxon>Bacillati</taxon>
        <taxon>Bacillota</taxon>
        <taxon>Clostridia</taxon>
        <taxon>Lachnospirales</taxon>
        <taxon>Lachnospiraceae</taxon>
        <taxon>Acetatifactor</taxon>
    </lineage>
</organism>
<feature type="chain" id="PRO_5014353364" description="Alternate signal-mediated exported protein, CPF_0494 family" evidence="1">
    <location>
        <begin position="32"/>
        <end position="250"/>
    </location>
</feature>
<evidence type="ECO:0000313" key="3">
    <source>
        <dbReference type="Proteomes" id="UP000236311"/>
    </source>
</evidence>
<sequence>MKKKRNLKIPVLLLCVSALLLLASTVGSARAALTYYSENYAMEVTVSSIGVTLAENGKPVSYRNYLKDDWSDSGSGELLTDLIPAGERLIPGKTYPEALSITNSGAIDSYVRVLLYRSWQDSAGGKVTSLSPELIEFQLTEGSGWVVDEKASTPERTVLYYTKPLASQADTPALCEAVRISNDIYREVREEIVEETAEGKTIRTVYLHDGYYMSVEAEVDAVQTHNAEEAIKSAWGVDVTVEADGTLNIR</sequence>
<proteinExistence type="predicted"/>
<dbReference type="RefSeq" id="WP_103239392.1">
    <property type="nucleotide sequence ID" value="NZ_JANJZD010000009.1"/>
</dbReference>
<evidence type="ECO:0000313" key="2">
    <source>
        <dbReference type="EMBL" id="SOY29284.1"/>
    </source>
</evidence>
<dbReference type="AlphaFoldDB" id="A0A2K4ZFQ2"/>
<gene>
    <name evidence="2" type="ORF">AMURIS_01999</name>
</gene>
<keyword evidence="1" id="KW-0732">Signal</keyword>
<dbReference type="Proteomes" id="UP000236311">
    <property type="component" value="Unassembled WGS sequence"/>
</dbReference>
<evidence type="ECO:0008006" key="4">
    <source>
        <dbReference type="Google" id="ProtNLM"/>
    </source>
</evidence>
<dbReference type="OrthoDB" id="1655413at2"/>
<reference evidence="2 3" key="1">
    <citation type="submission" date="2018-01" db="EMBL/GenBank/DDBJ databases">
        <authorList>
            <person name="Gaut B.S."/>
            <person name="Morton B.R."/>
            <person name="Clegg M.T."/>
            <person name="Duvall M.R."/>
        </authorList>
    </citation>
    <scope>NUCLEOTIDE SEQUENCE [LARGE SCALE GENOMIC DNA]</scope>
    <source>
        <strain evidence="2">GP69</strain>
    </source>
</reference>
<dbReference type="EMBL" id="OFSM01000009">
    <property type="protein sequence ID" value="SOY29284.1"/>
    <property type="molecule type" value="Genomic_DNA"/>
</dbReference>
<accession>A0A2K4ZFQ2</accession>
<keyword evidence="3" id="KW-1185">Reference proteome</keyword>
<feature type="signal peptide" evidence="1">
    <location>
        <begin position="1"/>
        <end position="31"/>
    </location>
</feature>